<dbReference type="OrthoDB" id="3641891at2759"/>
<sequence length="423" mass="49433">MKLTNRSAPSDRRGKLHTKEMEWCVLKHYRTHTMYILDDQQGDAPVADLDLAAHYARCADFAEFFQIYSVYEVRSISFPPDSTQEQFTEFIDEILGNKGSDDHVIFVYFGKAYGEDENYMWQFRGAPDHPINAHDFIHQVNHTDIDVLFILDCFIQTRPTKPWSRDHAMTEIFAMNTGMHNEDGERIRHRGDYAVSIIEYVGKYFNRLQERGPPKKDRAMRSIPEILMKDKEMYDNTIRLWFAHPKPSNTPSEDDPIWRFKCDPVKISRDTGYHTNEYIQHDKAYDTTIATMPVKGQLSKMPRKASAYILDACPEDEDDGFKVMSIHYQKQRIMRLLHERHIDCEVCAVSFAPNAQAGDVLKYFTQQFATKTRNELTILYYHGNAGSNGKSYTWRFEKYPDQDINAYELILFFVNSGLDVFII</sequence>
<proteinExistence type="predicted"/>
<reference evidence="1" key="2">
    <citation type="journal article" date="2022" name="Microb. Genom.">
        <title>A chromosome-scale genome assembly of the tomato pathogen Cladosporium fulvum reveals a compartmentalized genome architecture and the presence of a dispensable chromosome.</title>
        <authorList>
            <person name="Zaccaron A.Z."/>
            <person name="Chen L.H."/>
            <person name="Samaras A."/>
            <person name="Stergiopoulos I."/>
        </authorList>
    </citation>
    <scope>NUCLEOTIDE SEQUENCE</scope>
    <source>
        <strain evidence="1">Race5_Kim</strain>
    </source>
</reference>
<gene>
    <name evidence="1" type="ORF">CLAFUR5_07097</name>
</gene>
<dbReference type="KEGG" id="ffu:CLAFUR5_07097"/>
<dbReference type="AlphaFoldDB" id="A0A9Q8UQG9"/>
<reference evidence="1" key="1">
    <citation type="submission" date="2021-12" db="EMBL/GenBank/DDBJ databases">
        <authorList>
            <person name="Zaccaron A."/>
            <person name="Stergiopoulos I."/>
        </authorList>
    </citation>
    <scope>NUCLEOTIDE SEQUENCE</scope>
    <source>
        <strain evidence="1">Race5_Kim</strain>
    </source>
</reference>
<evidence type="ECO:0000313" key="1">
    <source>
        <dbReference type="EMBL" id="UJO18758.1"/>
    </source>
</evidence>
<dbReference type="RefSeq" id="XP_047763124.1">
    <property type="nucleotide sequence ID" value="XM_047906245.1"/>
</dbReference>
<protein>
    <submittedName>
        <fullName evidence="1">Uncharacterized protein</fullName>
    </submittedName>
</protein>
<organism evidence="1 2">
    <name type="scientific">Passalora fulva</name>
    <name type="common">Tomato leaf mold</name>
    <name type="synonym">Cladosporium fulvum</name>
    <dbReference type="NCBI Taxonomy" id="5499"/>
    <lineage>
        <taxon>Eukaryota</taxon>
        <taxon>Fungi</taxon>
        <taxon>Dikarya</taxon>
        <taxon>Ascomycota</taxon>
        <taxon>Pezizomycotina</taxon>
        <taxon>Dothideomycetes</taxon>
        <taxon>Dothideomycetidae</taxon>
        <taxon>Mycosphaerellales</taxon>
        <taxon>Mycosphaerellaceae</taxon>
        <taxon>Fulvia</taxon>
    </lineage>
</organism>
<name>A0A9Q8UQG9_PASFU</name>
<dbReference type="EMBL" id="CP090168">
    <property type="protein sequence ID" value="UJO18758.1"/>
    <property type="molecule type" value="Genomic_DNA"/>
</dbReference>
<evidence type="ECO:0000313" key="2">
    <source>
        <dbReference type="Proteomes" id="UP000756132"/>
    </source>
</evidence>
<dbReference type="GeneID" id="71986975"/>
<accession>A0A9Q8UQG9</accession>
<keyword evidence="2" id="KW-1185">Reference proteome</keyword>
<dbReference type="Proteomes" id="UP000756132">
    <property type="component" value="Chromosome 6"/>
</dbReference>